<evidence type="ECO:0000313" key="2">
    <source>
        <dbReference type="EMBL" id="CAK5277114.1"/>
    </source>
</evidence>
<feature type="compositionally biased region" description="Basic residues" evidence="1">
    <location>
        <begin position="155"/>
        <end position="169"/>
    </location>
</feature>
<keyword evidence="3" id="KW-1185">Reference proteome</keyword>
<dbReference type="Proteomes" id="UP001295794">
    <property type="component" value="Unassembled WGS sequence"/>
</dbReference>
<organism evidence="2 3">
    <name type="scientific">Mycena citricolor</name>
    <dbReference type="NCBI Taxonomy" id="2018698"/>
    <lineage>
        <taxon>Eukaryota</taxon>
        <taxon>Fungi</taxon>
        <taxon>Dikarya</taxon>
        <taxon>Basidiomycota</taxon>
        <taxon>Agaricomycotina</taxon>
        <taxon>Agaricomycetes</taxon>
        <taxon>Agaricomycetidae</taxon>
        <taxon>Agaricales</taxon>
        <taxon>Marasmiineae</taxon>
        <taxon>Mycenaceae</taxon>
        <taxon>Mycena</taxon>
    </lineage>
</organism>
<comment type="caution">
    <text evidence="2">The sequence shown here is derived from an EMBL/GenBank/DDBJ whole genome shotgun (WGS) entry which is preliminary data.</text>
</comment>
<protein>
    <submittedName>
        <fullName evidence="2">Uncharacterized protein</fullName>
    </submittedName>
</protein>
<dbReference type="EMBL" id="CAVNYO010000419">
    <property type="protein sequence ID" value="CAK5277114.1"/>
    <property type="molecule type" value="Genomic_DNA"/>
</dbReference>
<name>A0AAD2HLH3_9AGAR</name>
<gene>
    <name evidence="2" type="ORF">MYCIT1_LOCUS25916</name>
</gene>
<dbReference type="AlphaFoldDB" id="A0AAD2HLH3"/>
<sequence>MNLAHAQEDTPPTTDCAPSAPITYFALMTSPDSNATFSFPESSLHSLTETTLSGRKTWIPSCVNFSSIARSVLDCEMSRLYGNFVLSASNEKSAVSSNDDPSCTHSSLTCSPNGRMMSMHLMVSKACVRVSVVYKSQINHAEPPVSPHGSPTNARRSHPARWRLRPPHP</sequence>
<evidence type="ECO:0000256" key="1">
    <source>
        <dbReference type="SAM" id="MobiDB-lite"/>
    </source>
</evidence>
<accession>A0AAD2HLH3</accession>
<evidence type="ECO:0000313" key="3">
    <source>
        <dbReference type="Proteomes" id="UP001295794"/>
    </source>
</evidence>
<proteinExistence type="predicted"/>
<reference evidence="2" key="1">
    <citation type="submission" date="2023-11" db="EMBL/GenBank/DDBJ databases">
        <authorList>
            <person name="De Vega J J."/>
            <person name="De Vega J J."/>
        </authorList>
    </citation>
    <scope>NUCLEOTIDE SEQUENCE</scope>
</reference>
<feature type="region of interest" description="Disordered" evidence="1">
    <location>
        <begin position="140"/>
        <end position="169"/>
    </location>
</feature>